<reference evidence="2" key="1">
    <citation type="submission" date="2014-09" db="EMBL/GenBank/DDBJ databases">
        <authorList>
            <person name="Mudge J."/>
            <person name="Ramaraj T."/>
            <person name="Lindquist I.E."/>
            <person name="Bharti A.K."/>
            <person name="Sundararajan A."/>
            <person name="Cameron C.T."/>
            <person name="Woodward J.E."/>
            <person name="May G.D."/>
            <person name="Brubaker C."/>
            <person name="Broadhvest J."/>
            <person name="Wilkins T.A."/>
        </authorList>
    </citation>
    <scope>NUCLEOTIDE SEQUENCE</scope>
    <source>
        <strain evidence="2">cv. AKA8401</strain>
    </source>
</reference>
<dbReference type="Proteomes" id="UP000032142">
    <property type="component" value="Unassembled WGS sequence"/>
</dbReference>
<dbReference type="AlphaFoldDB" id="A0A0B0NFL2"/>
<organism evidence="1 2">
    <name type="scientific">Gossypium arboreum</name>
    <name type="common">Tree cotton</name>
    <name type="synonym">Gossypium nanking</name>
    <dbReference type="NCBI Taxonomy" id="29729"/>
    <lineage>
        <taxon>Eukaryota</taxon>
        <taxon>Viridiplantae</taxon>
        <taxon>Streptophyta</taxon>
        <taxon>Embryophyta</taxon>
        <taxon>Tracheophyta</taxon>
        <taxon>Spermatophyta</taxon>
        <taxon>Magnoliopsida</taxon>
        <taxon>eudicotyledons</taxon>
        <taxon>Gunneridae</taxon>
        <taxon>Pentapetalae</taxon>
        <taxon>rosids</taxon>
        <taxon>malvids</taxon>
        <taxon>Malvales</taxon>
        <taxon>Malvaceae</taxon>
        <taxon>Malvoideae</taxon>
        <taxon>Gossypium</taxon>
    </lineage>
</organism>
<keyword evidence="2" id="KW-1185">Reference proteome</keyword>
<sequence>MGHTANHTPVCLASVPFKVATHACVLGHVPIRNYIDLYHTASHTLVCETVWSILTLIQFHYQGTHSHAT</sequence>
<name>A0A0B0NFL2_GOSAR</name>
<evidence type="ECO:0000313" key="1">
    <source>
        <dbReference type="EMBL" id="KHG09781.1"/>
    </source>
</evidence>
<gene>
    <name evidence="1" type="ORF">F383_01355</name>
</gene>
<evidence type="ECO:0000313" key="2">
    <source>
        <dbReference type="Proteomes" id="UP000032142"/>
    </source>
</evidence>
<accession>A0A0B0NFL2</accession>
<proteinExistence type="predicted"/>
<protein>
    <submittedName>
        <fullName evidence="1">Putative transporter YybO</fullName>
    </submittedName>
</protein>
<dbReference type="EMBL" id="KN392179">
    <property type="protein sequence ID" value="KHG09781.1"/>
    <property type="molecule type" value="Genomic_DNA"/>
</dbReference>